<feature type="signal peptide" evidence="1">
    <location>
        <begin position="1"/>
        <end position="29"/>
    </location>
</feature>
<dbReference type="AlphaFoldDB" id="A0A9E7C0U3"/>
<protein>
    <recommendedName>
        <fullName evidence="4">Secreted protein</fullName>
    </recommendedName>
</protein>
<name>A0A9E7C0U3_9ACTN</name>
<dbReference type="EMBL" id="CP087164">
    <property type="protein sequence ID" value="UGS35892.1"/>
    <property type="molecule type" value="Genomic_DNA"/>
</dbReference>
<feature type="chain" id="PRO_5038804307" description="Secreted protein" evidence="1">
    <location>
        <begin position="30"/>
        <end position="144"/>
    </location>
</feature>
<proteinExistence type="predicted"/>
<keyword evidence="3" id="KW-1185">Reference proteome</keyword>
<dbReference type="Proteomes" id="UP001162834">
    <property type="component" value="Chromosome"/>
</dbReference>
<keyword evidence="1" id="KW-0732">Signal</keyword>
<dbReference type="RefSeq" id="WP_259315572.1">
    <property type="nucleotide sequence ID" value="NZ_CP087164.1"/>
</dbReference>
<gene>
    <name evidence="2" type="ORF">DSM104329_02289</name>
</gene>
<evidence type="ECO:0000313" key="3">
    <source>
        <dbReference type="Proteomes" id="UP001162834"/>
    </source>
</evidence>
<dbReference type="KEGG" id="sbae:DSM104329_02289"/>
<accession>A0A9E7C0U3</accession>
<evidence type="ECO:0000256" key="1">
    <source>
        <dbReference type="SAM" id="SignalP"/>
    </source>
</evidence>
<sequence length="144" mass="15452">MFRPVLACAATALAALAIAAAAGIPSAGASTFTFFRTPSNLIGCVYQTGPTFLRCDVMYPTRFDGQRSCGEVGDAGRSFTMRRRGSVKLPCASDTSFDPKSRLVPYGTTRRFGPFRCTVSMSGLRCTNAGGHGWFLSRGSQRLF</sequence>
<reference evidence="2" key="1">
    <citation type="journal article" date="2022" name="Int. J. Syst. Evol. Microbiol.">
        <title>Pseudomonas aegrilactucae sp. nov. and Pseudomonas morbosilactucae sp. nov., pathogens causing bacterial rot of lettuce in Japan.</title>
        <authorList>
            <person name="Sawada H."/>
            <person name="Fujikawa T."/>
            <person name="Satou M."/>
        </authorList>
    </citation>
    <scope>NUCLEOTIDE SEQUENCE</scope>
    <source>
        <strain evidence="2">0166_1</strain>
    </source>
</reference>
<organism evidence="2 3">
    <name type="scientific">Capillimicrobium parvum</name>
    <dbReference type="NCBI Taxonomy" id="2884022"/>
    <lineage>
        <taxon>Bacteria</taxon>
        <taxon>Bacillati</taxon>
        <taxon>Actinomycetota</taxon>
        <taxon>Thermoleophilia</taxon>
        <taxon>Solirubrobacterales</taxon>
        <taxon>Capillimicrobiaceae</taxon>
        <taxon>Capillimicrobium</taxon>
    </lineage>
</organism>
<evidence type="ECO:0000313" key="2">
    <source>
        <dbReference type="EMBL" id="UGS35892.1"/>
    </source>
</evidence>
<evidence type="ECO:0008006" key="4">
    <source>
        <dbReference type="Google" id="ProtNLM"/>
    </source>
</evidence>